<evidence type="ECO:0000313" key="7">
    <source>
        <dbReference type="EMBL" id="MDC7135976.1"/>
    </source>
</evidence>
<evidence type="ECO:0000256" key="6">
    <source>
        <dbReference type="SAM" id="Phobius"/>
    </source>
</evidence>
<evidence type="ECO:0000256" key="2">
    <source>
        <dbReference type="ARBA" id="ARBA00022448"/>
    </source>
</evidence>
<evidence type="ECO:0000256" key="1">
    <source>
        <dbReference type="ARBA" id="ARBA00004141"/>
    </source>
</evidence>
<dbReference type="Proteomes" id="UP001215398">
    <property type="component" value="Unassembled WGS sequence"/>
</dbReference>
<name>A0ABT5H5U8_9BACE</name>
<feature type="transmembrane region" description="Helical" evidence="6">
    <location>
        <begin position="21"/>
        <end position="39"/>
    </location>
</feature>
<dbReference type="PANTHER" id="PTHR12778:SF10">
    <property type="entry name" value="MAJOR FACILITATOR SUPERFAMILY DOMAIN-CONTAINING PROTEIN 3"/>
    <property type="match status" value="1"/>
</dbReference>
<keyword evidence="3 6" id="KW-0812">Transmembrane</keyword>
<keyword evidence="8" id="KW-1185">Reference proteome</keyword>
<evidence type="ECO:0000256" key="4">
    <source>
        <dbReference type="ARBA" id="ARBA00022989"/>
    </source>
</evidence>
<dbReference type="EMBL" id="JAQPYS010000043">
    <property type="protein sequence ID" value="MDC7135976.1"/>
    <property type="molecule type" value="Genomic_DNA"/>
</dbReference>
<dbReference type="SUPFAM" id="SSF103473">
    <property type="entry name" value="MFS general substrate transporter"/>
    <property type="match status" value="1"/>
</dbReference>
<reference evidence="7 8" key="1">
    <citation type="submission" date="2023-01" db="EMBL/GenBank/DDBJ databases">
        <title>Exploring GABA producing Bacteroides strains toward improving mental health.</title>
        <authorList>
            <person name="Yousuf B."/>
            <person name="Bouhlel N.E."/>
            <person name="Mottawea W."/>
            <person name="Hammami R."/>
        </authorList>
    </citation>
    <scope>NUCLEOTIDE SEQUENCE [LARGE SCALE GENOMIC DNA]</scope>
    <source>
        <strain evidence="7 8">UO.H1054</strain>
    </source>
</reference>
<feature type="non-terminal residue" evidence="7">
    <location>
        <position position="160"/>
    </location>
</feature>
<dbReference type="InterPro" id="IPR004752">
    <property type="entry name" value="AmpG_permease/AT-1"/>
</dbReference>
<keyword evidence="5 6" id="KW-0472">Membrane</keyword>
<dbReference type="PANTHER" id="PTHR12778">
    <property type="entry name" value="SOLUTE CARRIER FAMILY 33 ACETYL-COA TRANSPORTER -RELATED"/>
    <property type="match status" value="1"/>
</dbReference>
<dbReference type="InterPro" id="IPR036259">
    <property type="entry name" value="MFS_trans_sf"/>
</dbReference>
<comment type="caution">
    <text evidence="7">The sequence shown here is derived from an EMBL/GenBank/DDBJ whole genome shotgun (WGS) entry which is preliminary data.</text>
</comment>
<accession>A0ABT5H5U8</accession>
<feature type="transmembrane region" description="Helical" evidence="6">
    <location>
        <begin position="80"/>
        <end position="98"/>
    </location>
</feature>
<proteinExistence type="predicted"/>
<dbReference type="Gene3D" id="1.20.1250.20">
    <property type="entry name" value="MFS general substrate transporter like domains"/>
    <property type="match status" value="1"/>
</dbReference>
<keyword evidence="4 6" id="KW-1133">Transmembrane helix</keyword>
<protein>
    <submittedName>
        <fullName evidence="7">MFS transporter</fullName>
    </submittedName>
</protein>
<evidence type="ECO:0000256" key="3">
    <source>
        <dbReference type="ARBA" id="ARBA00022692"/>
    </source>
</evidence>
<gene>
    <name evidence="7" type="ORF">PQG98_06405</name>
</gene>
<feature type="transmembrane region" description="Helical" evidence="6">
    <location>
        <begin position="51"/>
        <end position="68"/>
    </location>
</feature>
<organism evidence="7 8">
    <name type="scientific">Bacteroides zhangwenhongii</name>
    <dbReference type="NCBI Taxonomy" id="2650157"/>
    <lineage>
        <taxon>Bacteria</taxon>
        <taxon>Pseudomonadati</taxon>
        <taxon>Bacteroidota</taxon>
        <taxon>Bacteroidia</taxon>
        <taxon>Bacteroidales</taxon>
        <taxon>Bacteroidaceae</taxon>
        <taxon>Bacteroides</taxon>
    </lineage>
</organism>
<sequence>MQQNKTASQRKTINPACWVPTAYFAMGLPFIAINLVSVFMFKDLGVSDTQIAFWTSLIMMPWTLKFLWSPFLEMFRTKKFFVLVTELLSGVLFGVVAFSLFFDYFFAISISTMAVIAFSGATHDIACDGVYMAELNKEDQAKYIGVQGAFYNVAKLVANG</sequence>
<evidence type="ECO:0000256" key="5">
    <source>
        <dbReference type="ARBA" id="ARBA00023136"/>
    </source>
</evidence>
<evidence type="ECO:0000313" key="8">
    <source>
        <dbReference type="Proteomes" id="UP001215398"/>
    </source>
</evidence>
<keyword evidence="2" id="KW-0813">Transport</keyword>
<comment type="subcellular location">
    <subcellularLocation>
        <location evidence="1">Membrane</location>
        <topology evidence="1">Multi-pass membrane protein</topology>
    </subcellularLocation>
</comment>